<dbReference type="EnsemblPlants" id="OB11G21700.1">
    <property type="protein sequence ID" value="OB11G21700.1"/>
    <property type="gene ID" value="OB11G21700"/>
</dbReference>
<name>J3N8N4_ORYBR</name>
<accession>J3N8N4</accession>
<reference evidence="1" key="1">
    <citation type="journal article" date="2013" name="Nat. Commun.">
        <title>Whole-genome sequencing of Oryza brachyantha reveals mechanisms underlying Oryza genome evolution.</title>
        <authorList>
            <person name="Chen J."/>
            <person name="Huang Q."/>
            <person name="Gao D."/>
            <person name="Wang J."/>
            <person name="Lang Y."/>
            <person name="Liu T."/>
            <person name="Li B."/>
            <person name="Bai Z."/>
            <person name="Luis Goicoechea J."/>
            <person name="Liang C."/>
            <person name="Chen C."/>
            <person name="Zhang W."/>
            <person name="Sun S."/>
            <person name="Liao Y."/>
            <person name="Zhang X."/>
            <person name="Yang L."/>
            <person name="Song C."/>
            <person name="Wang M."/>
            <person name="Shi J."/>
            <person name="Liu G."/>
            <person name="Liu J."/>
            <person name="Zhou H."/>
            <person name="Zhou W."/>
            <person name="Yu Q."/>
            <person name="An N."/>
            <person name="Chen Y."/>
            <person name="Cai Q."/>
            <person name="Wang B."/>
            <person name="Liu B."/>
            <person name="Min J."/>
            <person name="Huang Y."/>
            <person name="Wu H."/>
            <person name="Li Z."/>
            <person name="Zhang Y."/>
            <person name="Yin Y."/>
            <person name="Song W."/>
            <person name="Jiang J."/>
            <person name="Jackson S.A."/>
            <person name="Wing R.A."/>
            <person name="Wang J."/>
            <person name="Chen M."/>
        </authorList>
    </citation>
    <scope>NUCLEOTIDE SEQUENCE [LARGE SCALE GENOMIC DNA]</scope>
    <source>
        <strain evidence="1">cv. IRGC 101232</strain>
    </source>
</reference>
<dbReference type="Proteomes" id="UP000006038">
    <property type="component" value="Chromosome 11"/>
</dbReference>
<protein>
    <submittedName>
        <fullName evidence="1">Uncharacterized protein</fullName>
    </submittedName>
</protein>
<organism evidence="1">
    <name type="scientific">Oryza brachyantha</name>
    <name type="common">malo sina</name>
    <dbReference type="NCBI Taxonomy" id="4533"/>
    <lineage>
        <taxon>Eukaryota</taxon>
        <taxon>Viridiplantae</taxon>
        <taxon>Streptophyta</taxon>
        <taxon>Embryophyta</taxon>
        <taxon>Tracheophyta</taxon>
        <taxon>Spermatophyta</taxon>
        <taxon>Magnoliopsida</taxon>
        <taxon>Liliopsida</taxon>
        <taxon>Poales</taxon>
        <taxon>Poaceae</taxon>
        <taxon>BOP clade</taxon>
        <taxon>Oryzoideae</taxon>
        <taxon>Oryzeae</taxon>
        <taxon>Oryzinae</taxon>
        <taxon>Oryza</taxon>
    </lineage>
</organism>
<keyword evidence="2" id="KW-1185">Reference proteome</keyword>
<evidence type="ECO:0000313" key="2">
    <source>
        <dbReference type="Proteomes" id="UP000006038"/>
    </source>
</evidence>
<dbReference type="HOGENOM" id="CLU_1157932_0_0_1"/>
<proteinExistence type="predicted"/>
<dbReference type="Gramene" id="OB11G21700.1">
    <property type="protein sequence ID" value="OB11G21700.1"/>
    <property type="gene ID" value="OB11G21700"/>
</dbReference>
<reference evidence="1" key="2">
    <citation type="submission" date="2013-04" db="UniProtKB">
        <authorList>
            <consortium name="EnsemblPlants"/>
        </authorList>
    </citation>
    <scope>IDENTIFICATION</scope>
</reference>
<sequence>MSGWMGGRLGVATRRFRGRRFSASSSSPLRSRLASPPGCLALPAGGAAGCKPHADVRCAASEVWPAAIGTADPGRLFVPPRWTWPLRLVASVPAVHLRPPLFDTCRQGRRPAAVVVLAIAAAAFGGGSLSSPSIPVRRCRTPAVKVDDFRCIPMTFGSVEEINQMPLLAVTEVRHSVLSLLTSFVQALRVGIWSGCEGTSLGEYSGGEQRRFAEDSEECKHHFVVNMVICWLSSQYDQMN</sequence>
<evidence type="ECO:0000313" key="1">
    <source>
        <dbReference type="EnsemblPlants" id="OB11G21700.1"/>
    </source>
</evidence>
<dbReference type="AlphaFoldDB" id="J3N8N4"/>